<dbReference type="KEGG" id="oxy:HCG48_14255"/>
<feature type="compositionally biased region" description="Basic and acidic residues" evidence="7">
    <location>
        <begin position="336"/>
        <end position="349"/>
    </location>
</feature>
<feature type="binding site" evidence="6">
    <location>
        <position position="562"/>
    </location>
    <ligand>
        <name>substrate</name>
    </ligand>
</feature>
<feature type="binding site" evidence="6">
    <location>
        <position position="531"/>
    </location>
    <ligand>
        <name>substrate</name>
    </ligand>
</feature>
<evidence type="ECO:0000256" key="7">
    <source>
        <dbReference type="SAM" id="MobiDB-lite"/>
    </source>
</evidence>
<name>A0A6H1TYE6_9CYAN</name>
<dbReference type="PANTHER" id="PTHR12544:SF29">
    <property type="entry name" value="GLUTAMINASE"/>
    <property type="match status" value="1"/>
</dbReference>
<comment type="subunit">
    <text evidence="2 6">Homotetramer.</text>
</comment>
<comment type="caution">
    <text evidence="6">Lacks conserved residue(s) required for the propagation of feature annotation.</text>
</comment>
<evidence type="ECO:0000256" key="2">
    <source>
        <dbReference type="ARBA" id="ARBA00011881"/>
    </source>
</evidence>
<accession>A0A6H1TYE6</accession>
<feature type="binding site" evidence="6">
    <location>
        <position position="80"/>
    </location>
    <ligand>
        <name>substrate</name>
    </ligand>
</feature>
<reference evidence="8 9" key="1">
    <citation type="submission" date="2020-04" db="EMBL/GenBank/DDBJ databases">
        <authorList>
            <person name="Basu S."/>
            <person name="Maruthanayagam V."/>
            <person name="Chakraborty S."/>
            <person name="Pramanik A."/>
            <person name="Mukherjee J."/>
            <person name="Brink B."/>
        </authorList>
    </citation>
    <scope>NUCLEOTIDE SEQUENCE [LARGE SCALE GENOMIC DNA]</scope>
    <source>
        <strain evidence="8 9">AP17</strain>
    </source>
</reference>
<dbReference type="GO" id="GO:0004359">
    <property type="term" value="F:glutaminase activity"/>
    <property type="evidence" value="ECO:0007669"/>
    <property type="project" value="UniProtKB-UniRule"/>
</dbReference>
<dbReference type="EC" id="3.5.1.2" evidence="3 6"/>
<dbReference type="NCBIfam" id="TIGR03814">
    <property type="entry name" value="Gln_ase"/>
    <property type="match status" value="2"/>
</dbReference>
<dbReference type="SUPFAM" id="SSF56601">
    <property type="entry name" value="beta-lactamase/transpeptidase-like"/>
    <property type="match status" value="2"/>
</dbReference>
<feature type="binding site" evidence="6">
    <location>
        <position position="206"/>
    </location>
    <ligand>
        <name>substrate</name>
    </ligand>
</feature>
<sequence>MRNLTELTDLIGKFEAIEPPLQGFIKSLHEKYRPLNEGVVSDYLPELAKANPDWFSICVVSADGKIYQAGDTDRLFTMQSISKPFVYGLALEDRGSEEVVRKIGVEPTGDPVNSILEHEELTEGRYNPMVNIGAIATTSLIAGSDPSERNRRLLEMFRRYVGREVSVDESTYISKKNKNNLHRAMAYMMLNFGTIAGNIEEILDLYCQQCSLMVNCRELAIMAATLANGGVNPITGERAIASQYVKNLLSVMYTCGMYDFSGQWAYRVGFPAKSGLAGAILGVVPRQMGIAVFSPPLGEHRKSERGVKVFEELAERFNLHVFHGVSQEVTVGRCERGFDRPPRRSDRAKLGNKTLSTPYLETEEERDRSGNGIHSPFQDFLEQLHQKYLPLRDGTPYLSEPDLVEINPDWFGICAVTVDGDVYAVGDYEQPFLIQSISKVFAYGMALSDRGRDYVLQKVDVEPTGDAYNSIVKVEESSKRPHNPMVNAGAIATTNLILGNSPAKRLNRVLEMYKRFIGHKVFVDTPTFVSEQHCGDRNWAISYLLRNFGMIEGSIGETLDLYLQQCSAIVNCRDLAVMGATLANNGINPMTGTRAIAAPYVRDFLSVMYTCGMYDFAGAWVYNVGFPAKSGVGGGIIAVVPGQMGIAVFSPPLDKRGNSVRGIKVFEELSQRFGLHIFDPTTSVDTFLQWMRETRT</sequence>
<evidence type="ECO:0000256" key="6">
    <source>
        <dbReference type="HAMAP-Rule" id="MF_00313"/>
    </source>
</evidence>
<feature type="binding site" evidence="6">
    <location>
        <position position="614"/>
    </location>
    <ligand>
        <name>substrate</name>
    </ligand>
</feature>
<evidence type="ECO:0000313" key="8">
    <source>
        <dbReference type="EMBL" id="QIZ71604.1"/>
    </source>
</evidence>
<protein>
    <recommendedName>
        <fullName evidence="3 6">Glutaminase</fullName>
        <ecNumber evidence="3 6">3.5.1.2</ecNumber>
    </recommendedName>
</protein>
<organism evidence="8 9">
    <name type="scientific">Oxynema aestuarii AP17</name>
    <dbReference type="NCBI Taxonomy" id="2064643"/>
    <lineage>
        <taxon>Bacteria</taxon>
        <taxon>Bacillati</taxon>
        <taxon>Cyanobacteriota</taxon>
        <taxon>Cyanophyceae</taxon>
        <taxon>Oscillatoriophycideae</taxon>
        <taxon>Oscillatoriales</taxon>
        <taxon>Oscillatoriaceae</taxon>
        <taxon>Oxynema</taxon>
        <taxon>Oxynema aestuarii</taxon>
    </lineage>
</organism>
<dbReference type="Proteomes" id="UP000500857">
    <property type="component" value="Chromosome"/>
</dbReference>
<comment type="catalytic activity">
    <reaction evidence="5 6">
        <text>L-glutamine + H2O = L-glutamate + NH4(+)</text>
        <dbReference type="Rhea" id="RHEA:15889"/>
        <dbReference type="ChEBI" id="CHEBI:15377"/>
        <dbReference type="ChEBI" id="CHEBI:28938"/>
        <dbReference type="ChEBI" id="CHEBI:29985"/>
        <dbReference type="ChEBI" id="CHEBI:58359"/>
        <dbReference type="EC" id="3.5.1.2"/>
    </reaction>
</comment>
<dbReference type="InterPro" id="IPR012338">
    <property type="entry name" value="Beta-lactam/transpept-like"/>
</dbReference>
<dbReference type="Gene3D" id="3.40.710.10">
    <property type="entry name" value="DD-peptidase/beta-lactamase superfamily"/>
    <property type="match status" value="2"/>
</dbReference>
<gene>
    <name evidence="6 8" type="primary">glsA</name>
    <name evidence="8" type="ORF">HCG48_14255</name>
</gene>
<dbReference type="GO" id="GO:0006543">
    <property type="term" value="P:L-glutamine catabolic process"/>
    <property type="evidence" value="ECO:0007669"/>
    <property type="project" value="TreeGrafter"/>
</dbReference>
<keyword evidence="9" id="KW-1185">Reference proteome</keyword>
<dbReference type="PANTHER" id="PTHR12544">
    <property type="entry name" value="GLUTAMINASE"/>
    <property type="match status" value="1"/>
</dbReference>
<dbReference type="AlphaFoldDB" id="A0A6H1TYE6"/>
<dbReference type="FunFam" id="3.40.710.10:FF:000005">
    <property type="entry name" value="Glutaminase"/>
    <property type="match status" value="2"/>
</dbReference>
<evidence type="ECO:0000256" key="3">
    <source>
        <dbReference type="ARBA" id="ARBA00012918"/>
    </source>
</evidence>
<feature type="binding site" evidence="6">
    <location>
        <position position="258"/>
    </location>
    <ligand>
        <name>substrate</name>
    </ligand>
</feature>
<evidence type="ECO:0000256" key="4">
    <source>
        <dbReference type="ARBA" id="ARBA00022801"/>
    </source>
</evidence>
<feature type="binding site" evidence="6">
    <location>
        <position position="538"/>
    </location>
    <ligand>
        <name>substrate</name>
    </ligand>
</feature>
<dbReference type="Pfam" id="PF04960">
    <property type="entry name" value="Glutaminase"/>
    <property type="match status" value="2"/>
</dbReference>
<dbReference type="HAMAP" id="MF_00313">
    <property type="entry name" value="Glutaminase"/>
    <property type="match status" value="2"/>
</dbReference>
<feature type="binding site" evidence="6">
    <location>
        <position position="487"/>
    </location>
    <ligand>
        <name>substrate</name>
    </ligand>
</feature>
<dbReference type="GO" id="GO:0006537">
    <property type="term" value="P:glutamate biosynthetic process"/>
    <property type="evidence" value="ECO:0007669"/>
    <property type="project" value="TreeGrafter"/>
</dbReference>
<feature type="region of interest" description="Disordered" evidence="7">
    <location>
        <begin position="336"/>
        <end position="372"/>
    </location>
</feature>
<dbReference type="EMBL" id="CP051167">
    <property type="protein sequence ID" value="QIZ71604.1"/>
    <property type="molecule type" value="Genomic_DNA"/>
</dbReference>
<evidence type="ECO:0000256" key="1">
    <source>
        <dbReference type="ARBA" id="ARBA00011076"/>
    </source>
</evidence>
<dbReference type="InterPro" id="IPR015868">
    <property type="entry name" value="Glutaminase"/>
</dbReference>
<keyword evidence="4 6" id="KW-0378">Hydrolase</keyword>
<evidence type="ECO:0000256" key="5">
    <source>
        <dbReference type="ARBA" id="ARBA00049534"/>
    </source>
</evidence>
<feature type="binding site" evidence="6">
    <location>
        <position position="131"/>
    </location>
    <ligand>
        <name>substrate</name>
    </ligand>
</feature>
<proteinExistence type="inferred from homology"/>
<dbReference type="RefSeq" id="WP_168569756.1">
    <property type="nucleotide sequence ID" value="NZ_CP051167.1"/>
</dbReference>
<keyword evidence="6" id="KW-0007">Acetylation</keyword>
<evidence type="ECO:0000313" key="9">
    <source>
        <dbReference type="Proteomes" id="UP000500857"/>
    </source>
</evidence>
<comment type="similarity">
    <text evidence="1 6">Belongs to the glutaminase family.</text>
</comment>
<feature type="binding site" evidence="6">
    <location>
        <position position="436"/>
    </location>
    <ligand>
        <name>substrate</name>
    </ligand>
</feature>
<feature type="binding site" evidence="6">
    <location>
        <position position="632"/>
    </location>
    <ligand>
        <name>substrate</name>
    </ligand>
</feature>